<evidence type="ECO:0000313" key="1">
    <source>
        <dbReference type="EMBL" id="MBW4668405.1"/>
    </source>
</evidence>
<name>A0A951QLY9_9CYAN</name>
<organism evidence="1 2">
    <name type="scientific">Cyanomargarita calcarea GSE-NOS-MK-12-04C</name>
    <dbReference type="NCBI Taxonomy" id="2839659"/>
    <lineage>
        <taxon>Bacteria</taxon>
        <taxon>Bacillati</taxon>
        <taxon>Cyanobacteriota</taxon>
        <taxon>Cyanophyceae</taxon>
        <taxon>Nostocales</taxon>
        <taxon>Cyanomargaritaceae</taxon>
        <taxon>Cyanomargarita</taxon>
    </lineage>
</organism>
<comment type="caution">
    <text evidence="1">The sequence shown here is derived from an EMBL/GenBank/DDBJ whole genome shotgun (WGS) entry which is preliminary data.</text>
</comment>
<accession>A0A951QLY9</accession>
<protein>
    <submittedName>
        <fullName evidence="1">Uncharacterized protein</fullName>
    </submittedName>
</protein>
<gene>
    <name evidence="1" type="ORF">KME60_13505</name>
</gene>
<dbReference type="EMBL" id="JAHHGZ010000012">
    <property type="protein sequence ID" value="MBW4668405.1"/>
    <property type="molecule type" value="Genomic_DNA"/>
</dbReference>
<dbReference type="Proteomes" id="UP000729701">
    <property type="component" value="Unassembled WGS sequence"/>
</dbReference>
<sequence length="187" mass="21661">MAGSGWIRLLRRWLRRWHRKRKPDYPHVLKRWYTKRGAILQIERSTPGSRATLRIVRSQESDYLLVLDYLCELQADFIGEFNGTIVTLRARPHPTPMQTHRFALFSITPSGASHLIDAWDVDLEGFAYSSSTRTRLSATRAILQVAFACLREKELSNFDWVGILEEKIRAEVGNPNHRINATLCEKL</sequence>
<dbReference type="AlphaFoldDB" id="A0A951QLY9"/>
<reference evidence="1" key="2">
    <citation type="journal article" date="2022" name="Microbiol. Resour. Announc.">
        <title>Metagenome Sequencing to Explore Phylogenomics of Terrestrial Cyanobacteria.</title>
        <authorList>
            <person name="Ward R.D."/>
            <person name="Stajich J.E."/>
            <person name="Johansen J.R."/>
            <person name="Huntemann M."/>
            <person name="Clum A."/>
            <person name="Foster B."/>
            <person name="Foster B."/>
            <person name="Roux S."/>
            <person name="Palaniappan K."/>
            <person name="Varghese N."/>
            <person name="Mukherjee S."/>
            <person name="Reddy T.B.K."/>
            <person name="Daum C."/>
            <person name="Copeland A."/>
            <person name="Chen I.A."/>
            <person name="Ivanova N.N."/>
            <person name="Kyrpides N.C."/>
            <person name="Shapiro N."/>
            <person name="Eloe-Fadrosh E.A."/>
            <person name="Pietrasiak N."/>
        </authorList>
    </citation>
    <scope>NUCLEOTIDE SEQUENCE</scope>
    <source>
        <strain evidence="1">GSE-NOS-MK-12-04C</strain>
    </source>
</reference>
<reference evidence="1" key="1">
    <citation type="submission" date="2021-05" db="EMBL/GenBank/DDBJ databases">
        <authorList>
            <person name="Pietrasiak N."/>
            <person name="Ward R."/>
            <person name="Stajich J.E."/>
            <person name="Kurbessoian T."/>
        </authorList>
    </citation>
    <scope>NUCLEOTIDE SEQUENCE</scope>
    <source>
        <strain evidence="1">GSE-NOS-MK-12-04C</strain>
    </source>
</reference>
<evidence type="ECO:0000313" key="2">
    <source>
        <dbReference type="Proteomes" id="UP000729701"/>
    </source>
</evidence>
<proteinExistence type="predicted"/>